<proteinExistence type="inferred from homology"/>
<evidence type="ECO:0000256" key="3">
    <source>
        <dbReference type="ARBA" id="ARBA00022777"/>
    </source>
</evidence>
<dbReference type="Proteomes" id="UP001158049">
    <property type="component" value="Unassembled WGS sequence"/>
</dbReference>
<dbReference type="RefSeq" id="WP_283444442.1">
    <property type="nucleotide sequence ID" value="NZ_FXUL01000021.1"/>
</dbReference>
<evidence type="ECO:0000313" key="7">
    <source>
        <dbReference type="Proteomes" id="UP001158049"/>
    </source>
</evidence>
<gene>
    <name evidence="6" type="ORF">SAMN06295970_1216</name>
</gene>
<reference evidence="6 7" key="1">
    <citation type="submission" date="2017-05" db="EMBL/GenBank/DDBJ databases">
        <authorList>
            <person name="Varghese N."/>
            <person name="Submissions S."/>
        </authorList>
    </citation>
    <scope>NUCLEOTIDE SEQUENCE [LARGE SCALE GENOMIC DNA]</scope>
    <source>
        <strain evidence="6 7">DSM 26001</strain>
    </source>
</reference>
<accession>A0ABY1QLU7</accession>
<comment type="similarity">
    <text evidence="1">Belongs to the HipA Ser/Thr kinase family.</text>
</comment>
<feature type="domain" description="HipA-like C-terminal" evidence="4">
    <location>
        <begin position="157"/>
        <end position="374"/>
    </location>
</feature>
<evidence type="ECO:0000259" key="5">
    <source>
        <dbReference type="Pfam" id="PF13657"/>
    </source>
</evidence>
<evidence type="ECO:0000256" key="1">
    <source>
        <dbReference type="ARBA" id="ARBA00010164"/>
    </source>
</evidence>
<evidence type="ECO:0000313" key="6">
    <source>
        <dbReference type="EMBL" id="SMP74549.1"/>
    </source>
</evidence>
<keyword evidence="3 6" id="KW-0418">Kinase</keyword>
<organism evidence="6 7">
    <name type="scientific">Noviherbaspirillum suwonense</name>
    <dbReference type="NCBI Taxonomy" id="1224511"/>
    <lineage>
        <taxon>Bacteria</taxon>
        <taxon>Pseudomonadati</taxon>
        <taxon>Pseudomonadota</taxon>
        <taxon>Betaproteobacteria</taxon>
        <taxon>Burkholderiales</taxon>
        <taxon>Oxalobacteraceae</taxon>
        <taxon>Noviherbaspirillum</taxon>
    </lineage>
</organism>
<dbReference type="EMBL" id="FXUL01000021">
    <property type="protein sequence ID" value="SMP74549.1"/>
    <property type="molecule type" value="Genomic_DNA"/>
</dbReference>
<keyword evidence="2" id="KW-0808">Transferase</keyword>
<comment type="caution">
    <text evidence="6">The sequence shown here is derived from an EMBL/GenBank/DDBJ whole genome shotgun (WGS) entry which is preliminary data.</text>
</comment>
<evidence type="ECO:0000259" key="4">
    <source>
        <dbReference type="Pfam" id="PF07804"/>
    </source>
</evidence>
<dbReference type="InterPro" id="IPR052028">
    <property type="entry name" value="HipA_Ser/Thr_kinase"/>
</dbReference>
<dbReference type="Pfam" id="PF07804">
    <property type="entry name" value="HipA_C"/>
    <property type="match status" value="1"/>
</dbReference>
<dbReference type="Pfam" id="PF13657">
    <property type="entry name" value="Couple_hipA"/>
    <property type="match status" value="1"/>
</dbReference>
<sequence>MKKITVLFCGWGEKWPLGTLADNGRALLFEYSAAALARNIEFSPRHLKLRAQAYGDFPAYQFRLPGLIADALPDGWGLRLMDQVLARLGYLPHQISPLDRLAFLGERAMGALAFEPATDVALPADDVALLTLAREVRADVEDQDVAALTQLAVIGGSPQGARPKALVQYDPGSGRISTLPSAAGTPWLVKFPARGEHKEVCAIEALYARLARDCGLDMPRTACFDLGRGLAAFAIERFDRQDGMRVPVHTLAGVLHADFRIPSASYQTLLRNTRAMTHSEREVEKAYERCVFNVIFHNRDDHVKNFSYRMDDRFSWRLAPCYDLTFSDGPGGEHQMDIEGEGRYPGRSHLLRLASSNSLDPGRAEAAIARMSAVAAGIVKMARDYPIRPATRKRIAEAVGRNCLRMA</sequence>
<dbReference type="InterPro" id="IPR012893">
    <property type="entry name" value="HipA-like_C"/>
</dbReference>
<evidence type="ECO:0000256" key="2">
    <source>
        <dbReference type="ARBA" id="ARBA00022679"/>
    </source>
</evidence>
<dbReference type="PANTHER" id="PTHR37419">
    <property type="entry name" value="SERINE/THREONINE-PROTEIN KINASE TOXIN HIPA"/>
    <property type="match status" value="1"/>
</dbReference>
<dbReference type="PANTHER" id="PTHR37419:SF8">
    <property type="entry name" value="TOXIN YJJJ"/>
    <property type="match status" value="1"/>
</dbReference>
<keyword evidence="7" id="KW-1185">Reference proteome</keyword>
<dbReference type="GO" id="GO:0016301">
    <property type="term" value="F:kinase activity"/>
    <property type="evidence" value="ECO:0007669"/>
    <property type="project" value="UniProtKB-KW"/>
</dbReference>
<protein>
    <submittedName>
        <fullName evidence="6">Serine/threonine-protein kinase HipA</fullName>
    </submittedName>
</protein>
<dbReference type="InterPro" id="IPR017508">
    <property type="entry name" value="HipA_N1"/>
</dbReference>
<name>A0ABY1QLU7_9BURK</name>
<feature type="domain" description="HipA N-terminal subdomain 1" evidence="5">
    <location>
        <begin position="13"/>
        <end position="114"/>
    </location>
</feature>